<keyword evidence="4" id="KW-1133">Transmembrane helix</keyword>
<organism evidence="6 7">
    <name type="scientific">Plasmodium fragile</name>
    <dbReference type="NCBI Taxonomy" id="5857"/>
    <lineage>
        <taxon>Eukaryota</taxon>
        <taxon>Sar</taxon>
        <taxon>Alveolata</taxon>
        <taxon>Apicomplexa</taxon>
        <taxon>Aconoidasida</taxon>
        <taxon>Haemosporida</taxon>
        <taxon>Plasmodiidae</taxon>
        <taxon>Plasmodium</taxon>
        <taxon>Plasmodium (Plasmodium)</taxon>
    </lineage>
</organism>
<dbReference type="SMART" id="SM00225">
    <property type="entry name" value="BTB"/>
    <property type="match status" value="1"/>
</dbReference>
<dbReference type="InterPro" id="IPR051568">
    <property type="entry name" value="LZTR1/Attractin"/>
</dbReference>
<dbReference type="Proteomes" id="UP000054561">
    <property type="component" value="Unassembled WGS sequence"/>
</dbReference>
<gene>
    <name evidence="6" type="ORF">AK88_01911</name>
</gene>
<feature type="region of interest" description="Disordered" evidence="3">
    <location>
        <begin position="1"/>
        <end position="37"/>
    </location>
</feature>
<dbReference type="Pfam" id="PF01344">
    <property type="entry name" value="Kelch_1"/>
    <property type="match status" value="2"/>
</dbReference>
<dbReference type="OMA" id="AMNDFHE"/>
<reference evidence="6 7" key="1">
    <citation type="submission" date="2014-03" db="EMBL/GenBank/DDBJ databases">
        <title>The Genome Sequence of Plasmodium fragile nilgiri.</title>
        <authorList>
            <consortium name="The Broad Institute Genomics Platform"/>
            <consortium name="The Broad Institute Genome Sequencing Center for Infectious Disease"/>
            <person name="Neafsey D."/>
            <person name="Duraisingh M."/>
            <person name="Young S.K."/>
            <person name="Zeng Q."/>
            <person name="Gargeya S."/>
            <person name="Abouelleil A."/>
            <person name="Alvarado L."/>
            <person name="Chapman S.B."/>
            <person name="Gainer-Dewar J."/>
            <person name="Goldberg J."/>
            <person name="Griggs A."/>
            <person name="Gujja S."/>
            <person name="Hansen M."/>
            <person name="Howarth C."/>
            <person name="Imamovic A."/>
            <person name="Larimer J."/>
            <person name="Pearson M."/>
            <person name="Poon T.W."/>
            <person name="Priest M."/>
            <person name="Roberts A."/>
            <person name="Saif S."/>
            <person name="Shea T."/>
            <person name="Sykes S."/>
            <person name="Wortman J."/>
            <person name="Nusbaum C."/>
            <person name="Birren B."/>
        </authorList>
    </citation>
    <scope>NUCLEOTIDE SEQUENCE [LARGE SCALE GENOMIC DNA]</scope>
    <source>
        <strain evidence="7">nilgiri</strain>
    </source>
</reference>
<dbReference type="SUPFAM" id="SSF54695">
    <property type="entry name" value="POZ domain"/>
    <property type="match status" value="1"/>
</dbReference>
<dbReference type="Pfam" id="PF00651">
    <property type="entry name" value="BTB"/>
    <property type="match status" value="2"/>
</dbReference>
<dbReference type="PANTHER" id="PTHR46376:SF1">
    <property type="entry name" value="LEUCINE-ZIPPER-LIKE TRANSCRIPTIONAL REGULATOR 1"/>
    <property type="match status" value="1"/>
</dbReference>
<keyword evidence="4" id="KW-0472">Membrane</keyword>
<keyword evidence="7" id="KW-1185">Reference proteome</keyword>
<dbReference type="InterPro" id="IPR015915">
    <property type="entry name" value="Kelch-typ_b-propeller"/>
</dbReference>
<dbReference type="PROSITE" id="PS50097">
    <property type="entry name" value="BTB"/>
    <property type="match status" value="1"/>
</dbReference>
<evidence type="ECO:0000256" key="4">
    <source>
        <dbReference type="SAM" id="Phobius"/>
    </source>
</evidence>
<dbReference type="OrthoDB" id="10251809at2759"/>
<dbReference type="InterPro" id="IPR000210">
    <property type="entry name" value="BTB/POZ_dom"/>
</dbReference>
<evidence type="ECO:0000259" key="5">
    <source>
        <dbReference type="PROSITE" id="PS50097"/>
    </source>
</evidence>
<dbReference type="InterPro" id="IPR006652">
    <property type="entry name" value="Kelch_1"/>
</dbReference>
<dbReference type="AlphaFoldDB" id="A0A0D9QN26"/>
<dbReference type="PANTHER" id="PTHR46376">
    <property type="entry name" value="LEUCINE-ZIPPER-LIKE TRANSCRIPTIONAL REGULATOR 1"/>
    <property type="match status" value="1"/>
</dbReference>
<keyword evidence="2" id="KW-0677">Repeat</keyword>
<evidence type="ECO:0000256" key="2">
    <source>
        <dbReference type="ARBA" id="ARBA00022737"/>
    </source>
</evidence>
<dbReference type="CDD" id="cd14733">
    <property type="entry name" value="BACK"/>
    <property type="match status" value="1"/>
</dbReference>
<accession>A0A0D9QN26</accession>
<proteinExistence type="predicted"/>
<dbReference type="InterPro" id="IPR011333">
    <property type="entry name" value="SKP1/BTB/POZ_sf"/>
</dbReference>
<keyword evidence="4" id="KW-0812">Transmembrane</keyword>
<evidence type="ECO:0000256" key="3">
    <source>
        <dbReference type="SAM" id="MobiDB-lite"/>
    </source>
</evidence>
<dbReference type="SMART" id="SM00612">
    <property type="entry name" value="Kelch"/>
    <property type="match status" value="3"/>
</dbReference>
<dbReference type="RefSeq" id="XP_012334969.1">
    <property type="nucleotide sequence ID" value="XM_012479546.1"/>
</dbReference>
<feature type="transmembrane region" description="Helical" evidence="4">
    <location>
        <begin position="549"/>
        <end position="567"/>
    </location>
</feature>
<dbReference type="GeneID" id="24267225"/>
<dbReference type="VEuPathDB" id="PlasmoDB:AK88_01911"/>
<dbReference type="SUPFAM" id="SSF117281">
    <property type="entry name" value="Kelch motif"/>
    <property type="match status" value="2"/>
</dbReference>
<sequence>MSLPPGKAKPKGKEAAPSAYPRVNKESPNIRAGKNDSRKILTWNKLNGPPNSAKTNYKKMGENDMAHANGAAAQSTGYWNGEKNVCLPRRTGAASVLYKHHIYLFGGYTAERRLNDFYKYNITANEWSKIESVNGPSKRENNPAFLFKDKMYILGGYQGNEIWLNDFYKYDFVREKWQVVNVKKESMKFAPPSLFGFALSVDEVRGMLYLFGGYDGKSVHNKMYAFDLEEEKWIHIKQSGDIPSPRSCAIGHICDGYFYLFGGYNGEYGLNIFFQYHLETGIWTEMKYNMIEGEQSGARSAREENEMGEVQPLGGSRVSKISQEGSKSETTECYHNRAIPVARYFMGSFIHNKCIYILGGYNGLRCERLNDLYKFDLHKRIWFKIHTCNNFTNRSSMNTHFYKNIIYCIAGFDGKNSLSDVYALKLEEVHIEPSSLIEYYRLMVNNYRYSDVIFVVQNKYIYACSSILLSRCPAFKTLFNLLPSTGTSSSDLSSAEGERYCREKNFSPESDGMEQRDKIKKGKLIPIDDMDYDVFLIIVNYLYTDELSMFYSLDTYVLIVLAAYRYSIFRLMQMCERAISHHINESNVMDILILSYRIYCKQLCTSCIDFIINNKLLDEAKINRLTLEPYLLGEIYKKWIFN</sequence>
<keyword evidence="1" id="KW-0880">Kelch repeat</keyword>
<dbReference type="EMBL" id="KQ001661">
    <property type="protein sequence ID" value="KJP88459.1"/>
    <property type="molecule type" value="Genomic_DNA"/>
</dbReference>
<feature type="domain" description="BTB" evidence="5">
    <location>
        <begin position="450"/>
        <end position="551"/>
    </location>
</feature>
<evidence type="ECO:0000313" key="6">
    <source>
        <dbReference type="EMBL" id="KJP88459.1"/>
    </source>
</evidence>
<dbReference type="InterPro" id="IPR056737">
    <property type="entry name" value="Beta-prop_ATRN-MKLN-like"/>
</dbReference>
<name>A0A0D9QN26_PLAFR</name>
<dbReference type="GO" id="GO:0005794">
    <property type="term" value="C:Golgi apparatus"/>
    <property type="evidence" value="ECO:0007669"/>
    <property type="project" value="TreeGrafter"/>
</dbReference>
<dbReference type="Pfam" id="PF24981">
    <property type="entry name" value="Beta-prop_ATRN-LZTR1"/>
    <property type="match status" value="1"/>
</dbReference>
<dbReference type="Gene3D" id="2.120.10.80">
    <property type="entry name" value="Kelch-type beta propeller"/>
    <property type="match status" value="2"/>
</dbReference>
<evidence type="ECO:0000256" key="1">
    <source>
        <dbReference type="ARBA" id="ARBA00022441"/>
    </source>
</evidence>
<protein>
    <recommendedName>
        <fullName evidence="5">BTB domain-containing protein</fullName>
    </recommendedName>
</protein>
<dbReference type="Gene3D" id="3.30.710.10">
    <property type="entry name" value="Potassium Channel Kv1.1, Chain A"/>
    <property type="match status" value="1"/>
</dbReference>
<evidence type="ECO:0000313" key="7">
    <source>
        <dbReference type="Proteomes" id="UP000054561"/>
    </source>
</evidence>